<keyword evidence="4" id="KW-1185">Reference proteome</keyword>
<dbReference type="Pfam" id="PF00561">
    <property type="entry name" value="Abhydrolase_1"/>
    <property type="match status" value="1"/>
</dbReference>
<evidence type="ECO:0000313" key="3">
    <source>
        <dbReference type="EMBL" id="CAF4516738.1"/>
    </source>
</evidence>
<name>A0A816CQH8_9BILA</name>
<dbReference type="SUPFAM" id="SSF53474">
    <property type="entry name" value="alpha/beta-Hydrolases"/>
    <property type="match status" value="1"/>
</dbReference>
<reference evidence="2" key="1">
    <citation type="submission" date="2021-02" db="EMBL/GenBank/DDBJ databases">
        <authorList>
            <person name="Nowell W R."/>
        </authorList>
    </citation>
    <scope>NUCLEOTIDE SEQUENCE</scope>
</reference>
<dbReference type="EMBL" id="CAJNOQ010041602">
    <property type="protein sequence ID" value="CAF1624170.1"/>
    <property type="molecule type" value="Genomic_DNA"/>
</dbReference>
<evidence type="ECO:0000313" key="4">
    <source>
        <dbReference type="Proteomes" id="UP000663829"/>
    </source>
</evidence>
<evidence type="ECO:0000313" key="2">
    <source>
        <dbReference type="EMBL" id="CAF1624170.1"/>
    </source>
</evidence>
<dbReference type="AlphaFoldDB" id="A0A816CQH8"/>
<gene>
    <name evidence="2" type="ORF">GPM918_LOCUS43923</name>
    <name evidence="3" type="ORF">SRO942_LOCUS45575</name>
</gene>
<dbReference type="Proteomes" id="UP000681722">
    <property type="component" value="Unassembled WGS sequence"/>
</dbReference>
<comment type="caution">
    <text evidence="2">The sequence shown here is derived from an EMBL/GenBank/DDBJ whole genome shotgun (WGS) entry which is preliminary data.</text>
</comment>
<feature type="non-terminal residue" evidence="2">
    <location>
        <position position="1"/>
    </location>
</feature>
<dbReference type="InterPro" id="IPR029058">
    <property type="entry name" value="AB_hydrolase_fold"/>
</dbReference>
<dbReference type="InterPro" id="IPR000073">
    <property type="entry name" value="AB_hydrolase_1"/>
</dbReference>
<feature type="domain" description="AB hydrolase-1" evidence="1">
    <location>
        <begin position="11"/>
        <end position="140"/>
    </location>
</feature>
<dbReference type="Proteomes" id="UP000663829">
    <property type="component" value="Unassembled WGS sequence"/>
</dbReference>
<dbReference type="OrthoDB" id="9980265at2759"/>
<proteinExistence type="predicted"/>
<organism evidence="2 4">
    <name type="scientific">Didymodactylos carnosus</name>
    <dbReference type="NCBI Taxonomy" id="1234261"/>
    <lineage>
        <taxon>Eukaryota</taxon>
        <taxon>Metazoa</taxon>
        <taxon>Spiralia</taxon>
        <taxon>Gnathifera</taxon>
        <taxon>Rotifera</taxon>
        <taxon>Eurotatoria</taxon>
        <taxon>Bdelloidea</taxon>
        <taxon>Philodinida</taxon>
        <taxon>Philodinidae</taxon>
        <taxon>Didymodactylos</taxon>
    </lineage>
</organism>
<accession>A0A816CQH8</accession>
<protein>
    <recommendedName>
        <fullName evidence="1">AB hydrolase-1 domain-containing protein</fullName>
    </recommendedName>
</protein>
<dbReference type="EMBL" id="CAJOBC010108964">
    <property type="protein sequence ID" value="CAF4516738.1"/>
    <property type="molecule type" value="Genomic_DNA"/>
</dbReference>
<evidence type="ECO:0000259" key="1">
    <source>
        <dbReference type="Pfam" id="PF00561"/>
    </source>
</evidence>
<sequence>ITEQHKYLSSNLPPFLYQRLIALDAAKSYNTSEYEALNKHLTSLFTVRITPMPSCVAEAFANINTTIYVAIQGESEFTIGGALEHYNITAEINKINVPTLVTNGEYDSVTRPVVEKIHSQIPNSKLITYPTSGHMTMIDAASLVLDDIRKFLIRVEKKRNIHEEF</sequence>
<dbReference type="Gene3D" id="3.40.50.1820">
    <property type="entry name" value="alpha/beta hydrolase"/>
    <property type="match status" value="1"/>
</dbReference>